<dbReference type="Proteomes" id="UP000063699">
    <property type="component" value="Chromosome"/>
</dbReference>
<sequence>MDEVSLYLDLVERVLREDPQQREGQAHMNALQRQWPDLAKQIAGTDLDPFSLDHRLPVYLAWVERQLGSSGSPADR</sequence>
<dbReference type="AlphaFoldDB" id="A0A0N9HQA2"/>
<proteinExistence type="predicted"/>
<evidence type="ECO:0000313" key="1">
    <source>
        <dbReference type="EMBL" id="ALG06881.1"/>
    </source>
</evidence>
<dbReference type="EMBL" id="CP012752">
    <property type="protein sequence ID" value="ALG06881.1"/>
    <property type="molecule type" value="Genomic_DNA"/>
</dbReference>
<evidence type="ECO:0000313" key="2">
    <source>
        <dbReference type="Proteomes" id="UP000063699"/>
    </source>
</evidence>
<organism evidence="1 2">
    <name type="scientific">Kibdelosporangium phytohabitans</name>
    <dbReference type="NCBI Taxonomy" id="860235"/>
    <lineage>
        <taxon>Bacteria</taxon>
        <taxon>Bacillati</taxon>
        <taxon>Actinomycetota</taxon>
        <taxon>Actinomycetes</taxon>
        <taxon>Pseudonocardiales</taxon>
        <taxon>Pseudonocardiaceae</taxon>
        <taxon>Kibdelosporangium</taxon>
    </lineage>
</organism>
<name>A0A0N9HQA2_9PSEU</name>
<dbReference type="RefSeq" id="WP_054288853.1">
    <property type="nucleotide sequence ID" value="NZ_CP012752.1"/>
</dbReference>
<gene>
    <name evidence="1" type="ORF">AOZ06_08000</name>
</gene>
<keyword evidence="2" id="KW-1185">Reference proteome</keyword>
<accession>A0A0N9HQA2</accession>
<dbReference type="KEGG" id="kphy:AOZ06_08000"/>
<dbReference type="OrthoDB" id="3696762at2"/>
<reference evidence="1 2" key="1">
    <citation type="submission" date="2015-07" db="EMBL/GenBank/DDBJ databases">
        <title>Genome sequencing of Kibdelosporangium phytohabitans.</title>
        <authorList>
            <person name="Qin S."/>
            <person name="Xing K."/>
        </authorList>
    </citation>
    <scope>NUCLEOTIDE SEQUENCE [LARGE SCALE GENOMIC DNA]</scope>
    <source>
        <strain evidence="1 2">KLBMP1111</strain>
    </source>
</reference>
<protein>
    <submittedName>
        <fullName evidence="1">Uncharacterized protein</fullName>
    </submittedName>
</protein>